<evidence type="ECO:0000313" key="3">
    <source>
        <dbReference type="EMBL" id="MBO1804765.1"/>
    </source>
</evidence>
<keyword evidence="2" id="KW-0812">Transmembrane</keyword>
<protein>
    <submittedName>
        <fullName evidence="3">DUF4233 domain-containing protein</fullName>
    </submittedName>
</protein>
<sequence>MGERRRGSSGARGRLGGAGRRGHRVLPRRGLGDRVSGQPQGDDEELVLSPSETMAHNSAMRISGAGRGERSTQKALASIVLGFELIIVVLIGLTVFGLGILEPRELGLYLGGGLAVLIIAGLGLMRAGRAGIVIGWVVHALMLATGIVLPMAVFVGLLFTALWIFCMVKGAQIDRARITWMESRSDSM</sequence>
<name>A0A939M0E1_9MICO</name>
<evidence type="ECO:0000313" key="4">
    <source>
        <dbReference type="Proteomes" id="UP000664398"/>
    </source>
</evidence>
<evidence type="ECO:0000256" key="2">
    <source>
        <dbReference type="SAM" id="Phobius"/>
    </source>
</evidence>
<proteinExistence type="predicted"/>
<accession>A0A939M0E1</accession>
<keyword evidence="2" id="KW-0472">Membrane</keyword>
<feature type="region of interest" description="Disordered" evidence="1">
    <location>
        <begin position="1"/>
        <end position="45"/>
    </location>
</feature>
<organism evidence="3 4">
    <name type="scientific">Leucobacter ruminantium</name>
    <dbReference type="NCBI Taxonomy" id="1289170"/>
    <lineage>
        <taxon>Bacteria</taxon>
        <taxon>Bacillati</taxon>
        <taxon>Actinomycetota</taxon>
        <taxon>Actinomycetes</taxon>
        <taxon>Micrococcales</taxon>
        <taxon>Microbacteriaceae</taxon>
        <taxon>Leucobacter</taxon>
    </lineage>
</organism>
<dbReference type="InterPro" id="IPR025327">
    <property type="entry name" value="DUF4233"/>
</dbReference>
<comment type="caution">
    <text evidence="3">The sequence shown here is derived from an EMBL/GenBank/DDBJ whole genome shotgun (WGS) entry which is preliminary data.</text>
</comment>
<gene>
    <name evidence="3" type="ORF">J4H91_05460</name>
</gene>
<feature type="transmembrane region" description="Helical" evidence="2">
    <location>
        <begin position="106"/>
        <end position="125"/>
    </location>
</feature>
<dbReference type="AlphaFoldDB" id="A0A939M0E1"/>
<feature type="transmembrane region" description="Helical" evidence="2">
    <location>
        <begin position="75"/>
        <end position="100"/>
    </location>
</feature>
<keyword evidence="2" id="KW-1133">Transmembrane helix</keyword>
<dbReference type="EMBL" id="JAGDYL010000006">
    <property type="protein sequence ID" value="MBO1804765.1"/>
    <property type="molecule type" value="Genomic_DNA"/>
</dbReference>
<reference evidence="3" key="1">
    <citation type="submission" date="2021-03" db="EMBL/GenBank/DDBJ databases">
        <title>Leucobacter chromiisoli sp. nov., isolated from chromium-containing soil of chemical plant.</title>
        <authorList>
            <person name="Xu Z."/>
        </authorList>
    </citation>
    <scope>NUCLEOTIDE SEQUENCE</scope>
    <source>
        <strain evidence="3">A2</strain>
    </source>
</reference>
<dbReference type="Proteomes" id="UP000664398">
    <property type="component" value="Unassembled WGS sequence"/>
</dbReference>
<evidence type="ECO:0000256" key="1">
    <source>
        <dbReference type="SAM" id="MobiDB-lite"/>
    </source>
</evidence>
<feature type="transmembrane region" description="Helical" evidence="2">
    <location>
        <begin position="132"/>
        <end position="165"/>
    </location>
</feature>
<keyword evidence="4" id="KW-1185">Reference proteome</keyword>
<dbReference type="Pfam" id="PF14017">
    <property type="entry name" value="DUF4233"/>
    <property type="match status" value="1"/>
</dbReference>